<evidence type="ECO:0000313" key="2">
    <source>
        <dbReference type="EMBL" id="MFC4656411.1"/>
    </source>
</evidence>
<dbReference type="EMBL" id="JBHSGB010000014">
    <property type="protein sequence ID" value="MFC4656411.1"/>
    <property type="molecule type" value="Genomic_DNA"/>
</dbReference>
<proteinExistence type="predicted"/>
<protein>
    <submittedName>
        <fullName evidence="2">DUF4381 domain-containing protein</fullName>
    </submittedName>
</protein>
<dbReference type="RefSeq" id="WP_377335448.1">
    <property type="nucleotide sequence ID" value="NZ_JBHSGB010000014.1"/>
</dbReference>
<comment type="caution">
    <text evidence="2">The sequence shown here is derived from an EMBL/GenBank/DDBJ whole genome shotgun (WGS) entry which is preliminary data.</text>
</comment>
<gene>
    <name evidence="2" type="ORF">ACFO3I_15445</name>
</gene>
<keyword evidence="1" id="KW-0472">Membrane</keyword>
<sequence length="152" mass="17426">MAAEPALQLADISEPALATFWPPAPLWWGLAFFLLLAVGWLVRRQMRQRQKQLALRQARAEWAALSASQSAELNQLLKRLVKHYQPTHPALFASVSQWQQLLQSLTAQPLPDLQHLLYQPQPAAELQQQFYHWAGELLRQLKVQQLESLCSN</sequence>
<keyword evidence="1" id="KW-0812">Transmembrane</keyword>
<dbReference type="Proteomes" id="UP001595962">
    <property type="component" value="Unassembled WGS sequence"/>
</dbReference>
<reference evidence="3" key="1">
    <citation type="journal article" date="2019" name="Int. J. Syst. Evol. Microbiol.">
        <title>The Global Catalogue of Microorganisms (GCM) 10K type strain sequencing project: providing services to taxonomists for standard genome sequencing and annotation.</title>
        <authorList>
            <consortium name="The Broad Institute Genomics Platform"/>
            <consortium name="The Broad Institute Genome Sequencing Center for Infectious Disease"/>
            <person name="Wu L."/>
            <person name="Ma J."/>
        </authorList>
    </citation>
    <scope>NUCLEOTIDE SEQUENCE [LARGE SCALE GENOMIC DNA]</scope>
    <source>
        <strain evidence="3">DT28</strain>
    </source>
</reference>
<keyword evidence="3" id="KW-1185">Reference proteome</keyword>
<dbReference type="Pfam" id="PF14316">
    <property type="entry name" value="DUF4381"/>
    <property type="match status" value="1"/>
</dbReference>
<evidence type="ECO:0000256" key="1">
    <source>
        <dbReference type="SAM" id="Phobius"/>
    </source>
</evidence>
<feature type="transmembrane region" description="Helical" evidence="1">
    <location>
        <begin position="25"/>
        <end position="42"/>
    </location>
</feature>
<dbReference type="InterPro" id="IPR025489">
    <property type="entry name" value="DUF4381"/>
</dbReference>
<name>A0ABV9JQ61_9GAMM</name>
<keyword evidence="1" id="KW-1133">Transmembrane helix</keyword>
<organism evidence="2 3">
    <name type="scientific">Rheinheimera marina</name>
    <dbReference type="NCBI Taxonomy" id="1774958"/>
    <lineage>
        <taxon>Bacteria</taxon>
        <taxon>Pseudomonadati</taxon>
        <taxon>Pseudomonadota</taxon>
        <taxon>Gammaproteobacteria</taxon>
        <taxon>Chromatiales</taxon>
        <taxon>Chromatiaceae</taxon>
        <taxon>Rheinheimera</taxon>
    </lineage>
</organism>
<evidence type="ECO:0000313" key="3">
    <source>
        <dbReference type="Proteomes" id="UP001595962"/>
    </source>
</evidence>
<accession>A0ABV9JQ61</accession>